<dbReference type="OrthoDB" id="9772630at2"/>
<comment type="caution">
    <text evidence="6">The sequence shown here is derived from an EMBL/GenBank/DDBJ whole genome shotgun (WGS) entry which is preliminary data.</text>
</comment>
<feature type="transmembrane region" description="Helical" evidence="5">
    <location>
        <begin position="411"/>
        <end position="430"/>
    </location>
</feature>
<keyword evidence="3 4" id="KW-0472">Membrane</keyword>
<sequence length="514" mass="57621">MNRKRKLWFGKKSEKSPKTEIEQIKGNIHGNISDNKAALQQIFHQSTDIKYREFNLPLQEQKKVLLCYLEGLINAESINKSIMEPILEESSHSESPKAEVIPFIQNRIVHNLDVKEVTNLKDMVKGILVGKTVIMVEGSTVALVVNTIRYESRGIEEPDTESTVRGPREGFNEVLKTNTSMLRRIIKNPNLRFEDMQIGELTQTTVRIGYVDGIAKDDIVKEVKKRLKAIQSDSILESGYIEQFIRDHKFSPFPTVGNSEKPDKVAAKLLEGRVAILCDGTPFVLTVPFLFIEALQVPEDYYNNYLFTTFIRFIRIISLFLTIYTAPLFVAASTFHQEMVPTLLLTTMAAAEEKVPFPIMLEAILMLIVFQLLREAGVRMPRPVGSAISIVGALVIGEATVQAGLVGAPMVIVVALTAITGFVVTVYNGVSILIRYFLLLLAGTFGLYGLLMGSLIVITHVCSLRSFGIPYLTPYGPIILKEWKDFPFRLPIQFMKNKPKSTTKNTGSKGDVYR</sequence>
<evidence type="ECO:0000256" key="5">
    <source>
        <dbReference type="SAM" id="Phobius"/>
    </source>
</evidence>
<dbReference type="Proteomes" id="UP000245624">
    <property type="component" value="Unassembled WGS sequence"/>
</dbReference>
<organism evidence="6 7">
    <name type="scientific">Gracilibacillus dipsosauri</name>
    <dbReference type="NCBI Taxonomy" id="178340"/>
    <lineage>
        <taxon>Bacteria</taxon>
        <taxon>Bacillati</taxon>
        <taxon>Bacillota</taxon>
        <taxon>Bacilli</taxon>
        <taxon>Bacillales</taxon>
        <taxon>Bacillaceae</taxon>
        <taxon>Gracilibacillus</taxon>
    </lineage>
</organism>
<evidence type="ECO:0000256" key="4">
    <source>
        <dbReference type="PIRNR" id="PIRNR005690"/>
    </source>
</evidence>
<keyword evidence="5" id="KW-1133">Transmembrane helix</keyword>
<reference evidence="6 7" key="1">
    <citation type="submission" date="2018-05" db="EMBL/GenBank/DDBJ databases">
        <title>Genomic analysis of Gracilibacillus dipsosauri DD1 reveals novel features of a salt-tolerant amylase.</title>
        <authorList>
            <person name="Deutch C.E."/>
            <person name="Yang S."/>
        </authorList>
    </citation>
    <scope>NUCLEOTIDE SEQUENCE [LARGE SCALE GENOMIC DNA]</scope>
    <source>
        <strain evidence="6 7">DD1</strain>
    </source>
</reference>
<evidence type="ECO:0000256" key="3">
    <source>
        <dbReference type="ARBA" id="ARBA00023136"/>
    </source>
</evidence>
<dbReference type="PIRSF" id="PIRSF005690">
    <property type="entry name" value="GerBA"/>
    <property type="match status" value="1"/>
</dbReference>
<keyword evidence="5" id="KW-0812">Transmembrane</keyword>
<name>A0A317L3B4_9BACI</name>
<dbReference type="InterPro" id="IPR050768">
    <property type="entry name" value="UPF0353/GerABKA_families"/>
</dbReference>
<gene>
    <name evidence="6" type="ORF">DLJ74_02000</name>
</gene>
<feature type="transmembrane region" description="Helical" evidence="5">
    <location>
        <begin position="355"/>
        <end position="373"/>
    </location>
</feature>
<evidence type="ECO:0000313" key="6">
    <source>
        <dbReference type="EMBL" id="PWU69724.1"/>
    </source>
</evidence>
<keyword evidence="7" id="KW-1185">Reference proteome</keyword>
<comment type="similarity">
    <text evidence="2 4">Belongs to the GerABKA family.</text>
</comment>
<dbReference type="GO" id="GO:0005886">
    <property type="term" value="C:plasma membrane"/>
    <property type="evidence" value="ECO:0007669"/>
    <property type="project" value="UniProtKB-SubCell"/>
</dbReference>
<proteinExistence type="inferred from homology"/>
<evidence type="ECO:0000256" key="2">
    <source>
        <dbReference type="ARBA" id="ARBA00005278"/>
    </source>
</evidence>
<feature type="transmembrane region" description="Helical" evidence="5">
    <location>
        <begin position="313"/>
        <end position="335"/>
    </location>
</feature>
<dbReference type="InterPro" id="IPR004995">
    <property type="entry name" value="Spore_Ger"/>
</dbReference>
<dbReference type="RefSeq" id="WP_109983140.1">
    <property type="nucleotide sequence ID" value="NZ_JAJUIE010000003.1"/>
</dbReference>
<comment type="subcellular location">
    <subcellularLocation>
        <location evidence="4">Cell membrane</location>
    </subcellularLocation>
    <subcellularLocation>
        <location evidence="1">Membrane</location>
        <topology evidence="1">Multi-pass membrane protein</topology>
    </subcellularLocation>
</comment>
<dbReference type="AlphaFoldDB" id="A0A317L3B4"/>
<dbReference type="PANTHER" id="PTHR22550:SF5">
    <property type="entry name" value="LEUCINE ZIPPER PROTEIN 4"/>
    <property type="match status" value="1"/>
</dbReference>
<protein>
    <submittedName>
        <fullName evidence="6">Spore germination protein</fullName>
    </submittedName>
</protein>
<feature type="transmembrane region" description="Helical" evidence="5">
    <location>
        <begin position="437"/>
        <end position="458"/>
    </location>
</feature>
<evidence type="ECO:0000313" key="7">
    <source>
        <dbReference type="Proteomes" id="UP000245624"/>
    </source>
</evidence>
<feature type="transmembrane region" description="Helical" evidence="5">
    <location>
        <begin position="385"/>
        <end position="405"/>
    </location>
</feature>
<evidence type="ECO:0000256" key="1">
    <source>
        <dbReference type="ARBA" id="ARBA00004141"/>
    </source>
</evidence>
<dbReference type="GO" id="GO:0009847">
    <property type="term" value="P:spore germination"/>
    <property type="evidence" value="ECO:0007669"/>
    <property type="project" value="UniProtKB-UniRule"/>
</dbReference>
<dbReference type="Pfam" id="PF03323">
    <property type="entry name" value="GerA"/>
    <property type="match status" value="1"/>
</dbReference>
<accession>A0A317L3B4</accession>
<dbReference type="EMBL" id="QGTD01000004">
    <property type="protein sequence ID" value="PWU69724.1"/>
    <property type="molecule type" value="Genomic_DNA"/>
</dbReference>
<dbReference type="PANTHER" id="PTHR22550">
    <property type="entry name" value="SPORE GERMINATION PROTEIN"/>
    <property type="match status" value="1"/>
</dbReference>